<gene>
    <name evidence="1" type="ORF">J8TS2_03860</name>
</gene>
<dbReference type="RefSeq" id="WP_158322275.1">
    <property type="nucleotide sequence ID" value="NZ_BORB01000002.1"/>
</dbReference>
<evidence type="ECO:0000313" key="1">
    <source>
        <dbReference type="EMBL" id="GIN56067.1"/>
    </source>
</evidence>
<sequence>MSKFRLSAFADEIDSDLNTQMDVLEQHDIKYIEMRGVNGKLLLHHSLEEAKELRNRLMIEGLKFSNWISTWKD</sequence>
<dbReference type="Proteomes" id="UP000679950">
    <property type="component" value="Unassembled WGS sequence"/>
</dbReference>
<keyword evidence="2" id="KW-1185">Reference proteome</keyword>
<organism evidence="1 2">
    <name type="scientific">Lederbergia ruris</name>
    <dbReference type="NCBI Taxonomy" id="217495"/>
    <lineage>
        <taxon>Bacteria</taxon>
        <taxon>Bacillati</taxon>
        <taxon>Bacillota</taxon>
        <taxon>Bacilli</taxon>
        <taxon>Bacillales</taxon>
        <taxon>Bacillaceae</taxon>
        <taxon>Lederbergia</taxon>
    </lineage>
</organism>
<protein>
    <submittedName>
        <fullName evidence="1">Uncharacterized protein</fullName>
    </submittedName>
</protein>
<name>A0ABQ4KDL6_9BACI</name>
<evidence type="ECO:0000313" key="2">
    <source>
        <dbReference type="Proteomes" id="UP000679950"/>
    </source>
</evidence>
<proteinExistence type="predicted"/>
<reference evidence="1 2" key="1">
    <citation type="submission" date="2021-03" db="EMBL/GenBank/DDBJ databases">
        <title>Antimicrobial resistance genes in bacteria isolated from Japanese honey, and their potential for conferring macrolide and lincosamide resistance in the American foulbrood pathogen Paenibacillus larvae.</title>
        <authorList>
            <person name="Okamoto M."/>
            <person name="Kumagai M."/>
            <person name="Kanamori H."/>
            <person name="Takamatsu D."/>
        </authorList>
    </citation>
    <scope>NUCLEOTIDE SEQUENCE [LARGE SCALE GENOMIC DNA]</scope>
    <source>
        <strain evidence="1 2">J8TS2</strain>
    </source>
</reference>
<accession>A0ABQ4KDL6</accession>
<comment type="caution">
    <text evidence="1">The sequence shown here is derived from an EMBL/GenBank/DDBJ whole genome shotgun (WGS) entry which is preliminary data.</text>
</comment>
<dbReference type="EMBL" id="BORB01000002">
    <property type="protein sequence ID" value="GIN56067.1"/>
    <property type="molecule type" value="Genomic_DNA"/>
</dbReference>